<comment type="subcellular location">
    <subcellularLocation>
        <location evidence="1">Membrane</location>
        <topology evidence="1">Multi-pass membrane protein</topology>
    </subcellularLocation>
</comment>
<gene>
    <name evidence="8" type="ORF">WJX74_003092</name>
</gene>
<protein>
    <submittedName>
        <fullName evidence="8">Uncharacterized protein</fullName>
    </submittedName>
</protein>
<evidence type="ECO:0000256" key="3">
    <source>
        <dbReference type="ARBA" id="ARBA00022692"/>
    </source>
</evidence>
<feature type="transmembrane region" description="Helical" evidence="7">
    <location>
        <begin position="57"/>
        <end position="80"/>
    </location>
</feature>
<proteinExistence type="inferred from homology"/>
<reference evidence="8 9" key="1">
    <citation type="journal article" date="2024" name="Nat. Commun.">
        <title>Phylogenomics reveals the evolutionary origins of lichenization in chlorophyte algae.</title>
        <authorList>
            <person name="Puginier C."/>
            <person name="Libourel C."/>
            <person name="Otte J."/>
            <person name="Skaloud P."/>
            <person name="Haon M."/>
            <person name="Grisel S."/>
            <person name="Petersen M."/>
            <person name="Berrin J.G."/>
            <person name="Delaux P.M."/>
            <person name="Dal Grande F."/>
            <person name="Keller J."/>
        </authorList>
    </citation>
    <scope>NUCLEOTIDE SEQUENCE [LARGE SCALE GENOMIC DNA]</scope>
    <source>
        <strain evidence="8 9">SAG 2145</strain>
    </source>
</reference>
<dbReference type="PANTHER" id="PTHR30028:SF0">
    <property type="entry name" value="PROTEIN ALUMINUM SENSITIVE 3"/>
    <property type="match status" value="1"/>
</dbReference>
<dbReference type="AlphaFoldDB" id="A0AAW1S9A2"/>
<evidence type="ECO:0000256" key="5">
    <source>
        <dbReference type="ARBA" id="ARBA00023136"/>
    </source>
</evidence>
<keyword evidence="9" id="KW-1185">Reference proteome</keyword>
<evidence type="ECO:0000256" key="1">
    <source>
        <dbReference type="ARBA" id="ARBA00004141"/>
    </source>
</evidence>
<dbReference type="PANTHER" id="PTHR30028">
    <property type="entry name" value="UPF0014 INNER MEMBRANE PROTEIN YBBM-RELATED"/>
    <property type="match status" value="1"/>
</dbReference>
<evidence type="ECO:0000313" key="8">
    <source>
        <dbReference type="EMBL" id="KAK9842834.1"/>
    </source>
</evidence>
<evidence type="ECO:0000256" key="6">
    <source>
        <dbReference type="SAM" id="MobiDB-lite"/>
    </source>
</evidence>
<organism evidence="8 9">
    <name type="scientific">Apatococcus lobatus</name>
    <dbReference type="NCBI Taxonomy" id="904363"/>
    <lineage>
        <taxon>Eukaryota</taxon>
        <taxon>Viridiplantae</taxon>
        <taxon>Chlorophyta</taxon>
        <taxon>core chlorophytes</taxon>
        <taxon>Trebouxiophyceae</taxon>
        <taxon>Chlorellales</taxon>
        <taxon>Chlorellaceae</taxon>
        <taxon>Apatococcus</taxon>
    </lineage>
</organism>
<dbReference type="Proteomes" id="UP001438707">
    <property type="component" value="Unassembled WGS sequence"/>
</dbReference>
<feature type="transmembrane region" description="Helical" evidence="7">
    <location>
        <begin position="201"/>
        <end position="221"/>
    </location>
</feature>
<keyword evidence="3 7" id="KW-0812">Transmembrane</keyword>
<dbReference type="GO" id="GO:0005886">
    <property type="term" value="C:plasma membrane"/>
    <property type="evidence" value="ECO:0007669"/>
    <property type="project" value="TreeGrafter"/>
</dbReference>
<dbReference type="Pfam" id="PF03649">
    <property type="entry name" value="UPF0014"/>
    <property type="match status" value="1"/>
</dbReference>
<accession>A0AAW1S9A2</accession>
<name>A0AAW1S9A2_9CHLO</name>
<evidence type="ECO:0000256" key="4">
    <source>
        <dbReference type="ARBA" id="ARBA00022989"/>
    </source>
</evidence>
<dbReference type="EMBL" id="JALJOS010000002">
    <property type="protein sequence ID" value="KAK9842834.1"/>
    <property type="molecule type" value="Genomic_DNA"/>
</dbReference>
<comment type="similarity">
    <text evidence="2">Belongs to the UPF0014 family.</text>
</comment>
<sequence>MSGKLLSSTSAEPVSLFGVLIAAGLLLVLSGLSFWLSLDLHRRLLTSACRCLAQLGALGYLLVPALALNSWWLLLVYVLALTAVASAEAVSRSTHGYQGMVAHVLACLAAAGAIVLAYSLLLIVQPQPWWDAQHALPILAMLLGITISAVSTGLSAALNDLAQGKDQVEMLLGLGASRWEALHGSLHTAALAALTPVLDQMSVMGLVAMPGFMAGQLLGGISAPQASRYQMVVMLLGAAMAGLASVAAVVLALLHASDPEHRLRLERLVLRPPQTSGVALWVHAQASKAWRAGRLGCRRAAGRLRIAWQQRRSAPRSQRPRTGWLHNAPLARYLARPSQTTQADGQDSARQRLREVMIASEDESFSDAGMLSDGDASEQVASPAARSL</sequence>
<keyword evidence="4 7" id="KW-1133">Transmembrane helix</keyword>
<feature type="transmembrane region" description="Helical" evidence="7">
    <location>
        <begin position="14"/>
        <end position="36"/>
    </location>
</feature>
<feature type="transmembrane region" description="Helical" evidence="7">
    <location>
        <begin position="100"/>
        <end position="124"/>
    </location>
</feature>
<feature type="transmembrane region" description="Helical" evidence="7">
    <location>
        <begin position="233"/>
        <end position="254"/>
    </location>
</feature>
<keyword evidence="5 7" id="KW-0472">Membrane</keyword>
<evidence type="ECO:0000256" key="7">
    <source>
        <dbReference type="SAM" id="Phobius"/>
    </source>
</evidence>
<evidence type="ECO:0000313" key="9">
    <source>
        <dbReference type="Proteomes" id="UP001438707"/>
    </source>
</evidence>
<feature type="transmembrane region" description="Helical" evidence="7">
    <location>
        <begin position="136"/>
        <end position="158"/>
    </location>
</feature>
<evidence type="ECO:0000256" key="2">
    <source>
        <dbReference type="ARBA" id="ARBA00005268"/>
    </source>
</evidence>
<dbReference type="InterPro" id="IPR005226">
    <property type="entry name" value="UPF0014_fam"/>
</dbReference>
<comment type="caution">
    <text evidence="8">The sequence shown here is derived from an EMBL/GenBank/DDBJ whole genome shotgun (WGS) entry which is preliminary data.</text>
</comment>
<feature type="region of interest" description="Disordered" evidence="6">
    <location>
        <begin position="364"/>
        <end position="388"/>
    </location>
</feature>